<name>A0A1G5SFF8_9PROT</name>
<accession>A0A1G5SFF8</accession>
<proteinExistence type="predicted"/>
<dbReference type="Gene3D" id="3.20.20.450">
    <property type="entry name" value="EAL domain"/>
    <property type="match status" value="1"/>
</dbReference>
<protein>
    <recommendedName>
        <fullName evidence="1">EAL domain-containing protein</fullName>
    </recommendedName>
</protein>
<evidence type="ECO:0000259" key="1">
    <source>
        <dbReference type="PROSITE" id="PS50883"/>
    </source>
</evidence>
<evidence type="ECO:0000313" key="2">
    <source>
        <dbReference type="EMBL" id="SCZ85858.1"/>
    </source>
</evidence>
<reference evidence="2 3" key="1">
    <citation type="submission" date="2016-10" db="EMBL/GenBank/DDBJ databases">
        <authorList>
            <person name="de Groot N.N."/>
        </authorList>
    </citation>
    <scope>NUCLEOTIDE SEQUENCE [LARGE SCALE GENOMIC DNA]</scope>
    <source>
        <strain evidence="2">1</strain>
    </source>
</reference>
<sequence length="48" mass="5264">MQTLTEGVESEDQYTRLTLGGCMAAQDYLISRPNPAREIAAFLAENGM</sequence>
<dbReference type="STRING" id="51642.NSMM_410093"/>
<dbReference type="InterPro" id="IPR001633">
    <property type="entry name" value="EAL_dom"/>
</dbReference>
<evidence type="ECO:0000313" key="3">
    <source>
        <dbReference type="Proteomes" id="UP000198729"/>
    </source>
</evidence>
<gene>
    <name evidence="2" type="ORF">NSMM_410093</name>
</gene>
<dbReference type="AlphaFoldDB" id="A0A1G5SFF8"/>
<dbReference type="PROSITE" id="PS50883">
    <property type="entry name" value="EAL"/>
    <property type="match status" value="1"/>
</dbReference>
<dbReference type="Proteomes" id="UP000198729">
    <property type="component" value="Unassembled WGS sequence"/>
</dbReference>
<feature type="domain" description="EAL" evidence="1">
    <location>
        <begin position="1"/>
        <end position="47"/>
    </location>
</feature>
<keyword evidence="3" id="KW-1185">Reference proteome</keyword>
<dbReference type="InterPro" id="IPR035919">
    <property type="entry name" value="EAL_sf"/>
</dbReference>
<organism evidence="2 3">
    <name type="scientific">Nitrosomonas mobilis</name>
    <dbReference type="NCBI Taxonomy" id="51642"/>
    <lineage>
        <taxon>Bacteria</taxon>
        <taxon>Pseudomonadati</taxon>
        <taxon>Pseudomonadota</taxon>
        <taxon>Betaproteobacteria</taxon>
        <taxon>Nitrosomonadales</taxon>
        <taxon>Nitrosomonadaceae</taxon>
        <taxon>Nitrosomonas</taxon>
    </lineage>
</organism>
<dbReference type="SUPFAM" id="SSF141868">
    <property type="entry name" value="EAL domain-like"/>
    <property type="match status" value="1"/>
</dbReference>
<dbReference type="EMBL" id="FMWO01000049">
    <property type="protein sequence ID" value="SCZ85858.1"/>
    <property type="molecule type" value="Genomic_DNA"/>
</dbReference>